<comment type="caution">
    <text evidence="2">The sequence shown here is derived from an EMBL/GenBank/DDBJ whole genome shotgun (WGS) entry which is preliminary data.</text>
</comment>
<sequence length="253" mass="28316">MSKKIINPVIVGAAKNFWTKAGGTNTWPCDIEGAVLLGLPVIIVQLSRLSVDQIQVWLTQKNIYLDLGVANRLLHGMLVTHKDFGIIFMDGSDDMRDRRFTIAHEVAHFLLNYMLPRQRALKKLGPQFKEVLDGLREPTIVERVEGILLKTVTNPRTYLLERDGEGGFRSQFNWQSENNADALAVEILAPYRKVCADMPAASRSLSYLEAKMKAAQILHDKYLLPASIAEEYSGRIAYLTGGGTTLVDRFGLK</sequence>
<keyword evidence="3" id="KW-1185">Reference proteome</keyword>
<gene>
    <name evidence="2" type="ORF">QQ020_06130</name>
</gene>
<dbReference type="Gene3D" id="1.10.10.2910">
    <property type="match status" value="1"/>
</dbReference>
<dbReference type="InterPro" id="IPR010359">
    <property type="entry name" value="IrrE_HExxH"/>
</dbReference>
<evidence type="ECO:0000259" key="1">
    <source>
        <dbReference type="Pfam" id="PF06114"/>
    </source>
</evidence>
<organism evidence="2 3">
    <name type="scientific">Agaribacillus aureus</name>
    <dbReference type="NCBI Taxonomy" id="3051825"/>
    <lineage>
        <taxon>Bacteria</taxon>
        <taxon>Pseudomonadati</taxon>
        <taxon>Bacteroidota</taxon>
        <taxon>Cytophagia</taxon>
        <taxon>Cytophagales</taxon>
        <taxon>Splendidivirgaceae</taxon>
        <taxon>Agaribacillus</taxon>
    </lineage>
</organism>
<dbReference type="EMBL" id="JAUJEB010000001">
    <property type="protein sequence ID" value="MDN5211617.1"/>
    <property type="molecule type" value="Genomic_DNA"/>
</dbReference>
<evidence type="ECO:0000313" key="2">
    <source>
        <dbReference type="EMBL" id="MDN5211617.1"/>
    </source>
</evidence>
<dbReference type="RefSeq" id="WP_346756947.1">
    <property type="nucleotide sequence ID" value="NZ_JAUJEB010000001.1"/>
</dbReference>
<name>A0ABT8L1L3_9BACT</name>
<protein>
    <submittedName>
        <fullName evidence="2">ImmA/IrrE family metallo-endopeptidase</fullName>
    </submittedName>
</protein>
<accession>A0ABT8L1L3</accession>
<reference evidence="2" key="1">
    <citation type="submission" date="2023-06" db="EMBL/GenBank/DDBJ databases">
        <title>Genomic of Agaribacillus aureum.</title>
        <authorList>
            <person name="Wang G."/>
        </authorList>
    </citation>
    <scope>NUCLEOTIDE SEQUENCE</scope>
    <source>
        <strain evidence="2">BMA12</strain>
    </source>
</reference>
<feature type="domain" description="IrrE N-terminal-like" evidence="1">
    <location>
        <begin position="80"/>
        <end position="117"/>
    </location>
</feature>
<evidence type="ECO:0000313" key="3">
    <source>
        <dbReference type="Proteomes" id="UP001172083"/>
    </source>
</evidence>
<proteinExistence type="predicted"/>
<dbReference type="Pfam" id="PF06114">
    <property type="entry name" value="Peptidase_M78"/>
    <property type="match status" value="1"/>
</dbReference>
<dbReference type="Proteomes" id="UP001172083">
    <property type="component" value="Unassembled WGS sequence"/>
</dbReference>